<organism evidence="2 3">
    <name type="scientific">Hepatospora eriocheir</name>
    <dbReference type="NCBI Taxonomy" id="1081669"/>
    <lineage>
        <taxon>Eukaryota</taxon>
        <taxon>Fungi</taxon>
        <taxon>Fungi incertae sedis</taxon>
        <taxon>Microsporidia</taxon>
        <taxon>Hepatosporidae</taxon>
        <taxon>Hepatospora</taxon>
    </lineage>
</organism>
<proteinExistence type="predicted"/>
<protein>
    <submittedName>
        <fullName evidence="2">Uncharacterized protein</fullName>
    </submittedName>
</protein>
<dbReference type="VEuPathDB" id="MicrosporidiaDB:HERIO_918"/>
<feature type="transmembrane region" description="Helical" evidence="1">
    <location>
        <begin position="31"/>
        <end position="56"/>
    </location>
</feature>
<name>A0A1X0QBU2_9MICR</name>
<gene>
    <name evidence="2" type="ORF">HERIO_918</name>
</gene>
<dbReference type="EMBL" id="LVKB01000036">
    <property type="protein sequence ID" value="ORD97184.1"/>
    <property type="molecule type" value="Genomic_DNA"/>
</dbReference>
<evidence type="ECO:0000256" key="1">
    <source>
        <dbReference type="SAM" id="Phobius"/>
    </source>
</evidence>
<keyword evidence="1" id="KW-0812">Transmembrane</keyword>
<keyword evidence="3" id="KW-1185">Reference proteome</keyword>
<sequence>MGKQIEIRQVINKSRKNAKKIREVSGDSNSILTLTPVHVMLFAFWLIFSVSILHLITKFLPSVSPIQIFTSVIVVVISIGMFVKFK</sequence>
<dbReference type="AlphaFoldDB" id="A0A1X0QBU2"/>
<accession>A0A1X0QBU2</accession>
<feature type="transmembrane region" description="Helical" evidence="1">
    <location>
        <begin position="62"/>
        <end position="83"/>
    </location>
</feature>
<comment type="caution">
    <text evidence="2">The sequence shown here is derived from an EMBL/GenBank/DDBJ whole genome shotgun (WGS) entry which is preliminary data.</text>
</comment>
<evidence type="ECO:0000313" key="3">
    <source>
        <dbReference type="Proteomes" id="UP000192356"/>
    </source>
</evidence>
<dbReference type="Proteomes" id="UP000192356">
    <property type="component" value="Unassembled WGS sequence"/>
</dbReference>
<keyword evidence="1" id="KW-0472">Membrane</keyword>
<keyword evidence="1" id="KW-1133">Transmembrane helix</keyword>
<dbReference type="VEuPathDB" id="MicrosporidiaDB:A0H76_2115"/>
<evidence type="ECO:0000313" key="2">
    <source>
        <dbReference type="EMBL" id="ORD97184.1"/>
    </source>
</evidence>
<reference evidence="2 3" key="1">
    <citation type="journal article" date="2017" name="Environ. Microbiol.">
        <title>Decay of the glycolytic pathway and adaptation to intranuclear parasitism within Enterocytozoonidae microsporidia.</title>
        <authorList>
            <person name="Wiredu Boakye D."/>
            <person name="Jaroenlak P."/>
            <person name="Prachumwat A."/>
            <person name="Williams T.A."/>
            <person name="Bateman K.S."/>
            <person name="Itsathitphaisarn O."/>
            <person name="Sritunyalucksana K."/>
            <person name="Paszkiewicz K.H."/>
            <person name="Moore K.A."/>
            <person name="Stentiford G.D."/>
            <person name="Williams B.A."/>
        </authorList>
    </citation>
    <scope>NUCLEOTIDE SEQUENCE [LARGE SCALE GENOMIC DNA]</scope>
    <source>
        <strain evidence="2 3">GB1</strain>
    </source>
</reference>